<keyword evidence="3" id="KW-1185">Reference proteome</keyword>
<organism evidence="2 3">
    <name type="scientific">Agathobaculum hominis</name>
    <dbReference type="NCBI Taxonomy" id="2763014"/>
    <lineage>
        <taxon>Bacteria</taxon>
        <taxon>Bacillati</taxon>
        <taxon>Bacillota</taxon>
        <taxon>Clostridia</taxon>
        <taxon>Eubacteriales</taxon>
        <taxon>Butyricicoccaceae</taxon>
        <taxon>Agathobaculum</taxon>
    </lineage>
</organism>
<protein>
    <submittedName>
        <fullName evidence="2">Transposase</fullName>
    </submittedName>
</protein>
<feature type="domain" description="Transposase DDE" evidence="1">
    <location>
        <begin position="94"/>
        <end position="217"/>
    </location>
</feature>
<dbReference type="Pfam" id="PF13751">
    <property type="entry name" value="DDE_Tnp_1_6"/>
    <property type="match status" value="1"/>
</dbReference>
<dbReference type="PANTHER" id="PTHR33408">
    <property type="entry name" value="TRANSPOSASE"/>
    <property type="match status" value="1"/>
</dbReference>
<name>A0ABR7GPN0_9FIRM</name>
<dbReference type="Proteomes" id="UP000641741">
    <property type="component" value="Unassembled WGS sequence"/>
</dbReference>
<proteinExistence type="predicted"/>
<dbReference type="InterPro" id="IPR025668">
    <property type="entry name" value="Tnp_DDE_dom"/>
</dbReference>
<comment type="caution">
    <text evidence="2">The sequence shown here is derived from an EMBL/GenBank/DDBJ whole genome shotgun (WGS) entry which is preliminary data.</text>
</comment>
<sequence>MDTDHGVILGVTVTPGDVHDSVPYLDHLEQIHRNVFPIQAATADAAYDFPLAHRVLEEQGISFCVRPQPSADSTKAEFKRDAFSYDAEKDVYHCPNGKELRVKGLYRSASGVYWEYWADRGDCQSCPSREKCLSENDKRGARKLLDTYFRPTVRRHLARQNEPDYLAALRKRQIWCEGTFAAQKWGHNLTRVLRRGLEAAEDHCLLSATALNLKRMIRCMG</sequence>
<reference evidence="2 3" key="1">
    <citation type="submission" date="2020-08" db="EMBL/GenBank/DDBJ databases">
        <title>Genome public.</title>
        <authorList>
            <person name="Liu C."/>
            <person name="Sun Q."/>
        </authorList>
    </citation>
    <scope>NUCLEOTIDE SEQUENCE [LARGE SCALE GENOMIC DNA]</scope>
    <source>
        <strain evidence="2 3">M2</strain>
    </source>
</reference>
<dbReference type="EMBL" id="JACOPK010000009">
    <property type="protein sequence ID" value="MBC5696270.1"/>
    <property type="molecule type" value="Genomic_DNA"/>
</dbReference>
<evidence type="ECO:0000259" key="1">
    <source>
        <dbReference type="Pfam" id="PF13751"/>
    </source>
</evidence>
<evidence type="ECO:0000313" key="3">
    <source>
        <dbReference type="Proteomes" id="UP000641741"/>
    </source>
</evidence>
<dbReference type="RefSeq" id="WP_186970386.1">
    <property type="nucleotide sequence ID" value="NZ_JACOPK010000009.1"/>
</dbReference>
<evidence type="ECO:0000313" key="2">
    <source>
        <dbReference type="EMBL" id="MBC5696270.1"/>
    </source>
</evidence>
<gene>
    <name evidence="2" type="ORF">H8S02_09990</name>
</gene>
<dbReference type="PANTHER" id="PTHR33408:SF2">
    <property type="entry name" value="TRANSPOSASE DDE DOMAIN-CONTAINING PROTEIN"/>
    <property type="match status" value="1"/>
</dbReference>
<accession>A0ABR7GPN0</accession>